<evidence type="ECO:0000256" key="4">
    <source>
        <dbReference type="ARBA" id="ARBA00023139"/>
    </source>
</evidence>
<dbReference type="AlphaFoldDB" id="A0A1R1DVK4"/>
<keyword evidence="2 6" id="KW-0732">Signal</keyword>
<organism evidence="7 8">
    <name type="scientific">Paenibacillus rhizosphaerae</name>
    <dbReference type="NCBI Taxonomy" id="297318"/>
    <lineage>
        <taxon>Bacteria</taxon>
        <taxon>Bacillati</taxon>
        <taxon>Bacillota</taxon>
        <taxon>Bacilli</taxon>
        <taxon>Bacillales</taxon>
        <taxon>Paenibacillaceae</taxon>
        <taxon>Paenibacillus</taxon>
    </lineage>
</organism>
<proteinExistence type="predicted"/>
<dbReference type="PANTHER" id="PTHR43649:SF33">
    <property type="entry name" value="POLYGALACTURONAN_RHAMNOGALACTURONAN-BINDING PROTEIN YTCQ"/>
    <property type="match status" value="1"/>
</dbReference>
<dbReference type="SUPFAM" id="SSF53850">
    <property type="entry name" value="Periplasmic binding protein-like II"/>
    <property type="match status" value="1"/>
</dbReference>
<feature type="signal peptide" evidence="6">
    <location>
        <begin position="1"/>
        <end position="22"/>
    </location>
</feature>
<evidence type="ECO:0000313" key="7">
    <source>
        <dbReference type="EMBL" id="OMF43571.1"/>
    </source>
</evidence>
<keyword evidence="3" id="KW-0472">Membrane</keyword>
<dbReference type="Gene3D" id="3.40.190.10">
    <property type="entry name" value="Periplasmic binding protein-like II"/>
    <property type="match status" value="2"/>
</dbReference>
<dbReference type="Proteomes" id="UP000187172">
    <property type="component" value="Unassembled WGS sequence"/>
</dbReference>
<dbReference type="PROSITE" id="PS51257">
    <property type="entry name" value="PROKAR_LIPOPROTEIN"/>
    <property type="match status" value="1"/>
</dbReference>
<dbReference type="PANTHER" id="PTHR43649">
    <property type="entry name" value="ARABINOSE-BINDING PROTEIN-RELATED"/>
    <property type="match status" value="1"/>
</dbReference>
<dbReference type="STRING" id="297318.BK138_35350"/>
<gene>
    <name evidence="7" type="ORF">BK138_35350</name>
</gene>
<name>A0A1R1DVK4_9BACL</name>
<accession>A0A1R1DVK4</accession>
<sequence length="520" mass="58666">MSKRMMAIILSAVMLSVLTAGCSGKGGKQEGANGGGTDSQKPISFSWLVYDRPEGKVKNDWEIFKEIEAKTGVKVDWQVVSQEGLTEKRQIMIATNTVTDFSQPTNQEARENGPENVFLNLNDYLDIAPNLKKFYETYPEAKAVATGADGGIYDVPVLEGDPAGKGFNYIWMARKDLMDKYNLKAPTNINEFYQFLKDLKAKEPDSYPLSFNTPVTADTGMYTVFGKIFTGITGFFNQSPTEDKYEFAPYNSGYKDALVFMNKLYTEQLLDPEFYLLTPDQWEERFLKGKSSVTYYWKAEVNPTIDKAKQAGTPDYDLDALPEFAADGVKTYQFSRPVVGSVGRAISAKVKDKERAVKYLDYLVSEEGTNYLSLGIEGKSYTLEDGKPVYMKEFGASPYVPLRRDFGVWYDNISLNNALARQTWERGLDDKSKAINSSYEKFIIPAPKALVKTTEELDLEKSKLTPLTKFLEQKITEFVTGKTPITDANYQQFLDQLKKLGSDELLEMYNTAYQRTYGSK</sequence>
<evidence type="ECO:0000256" key="3">
    <source>
        <dbReference type="ARBA" id="ARBA00023136"/>
    </source>
</evidence>
<dbReference type="EMBL" id="MRTP01000030">
    <property type="protein sequence ID" value="OMF43571.1"/>
    <property type="molecule type" value="Genomic_DNA"/>
</dbReference>
<keyword evidence="5" id="KW-0449">Lipoprotein</keyword>
<evidence type="ECO:0000313" key="8">
    <source>
        <dbReference type="Proteomes" id="UP000187172"/>
    </source>
</evidence>
<dbReference type="InterPro" id="IPR006059">
    <property type="entry name" value="SBP"/>
</dbReference>
<dbReference type="Pfam" id="PF13416">
    <property type="entry name" value="SBP_bac_8"/>
    <property type="match status" value="1"/>
</dbReference>
<evidence type="ECO:0000256" key="2">
    <source>
        <dbReference type="ARBA" id="ARBA00022729"/>
    </source>
</evidence>
<dbReference type="InterPro" id="IPR050490">
    <property type="entry name" value="Bact_solute-bd_prot1"/>
</dbReference>
<comment type="caution">
    <text evidence="7">The sequence shown here is derived from an EMBL/GenBank/DDBJ whole genome shotgun (WGS) entry which is preliminary data.</text>
</comment>
<feature type="chain" id="PRO_5012819616" evidence="6">
    <location>
        <begin position="23"/>
        <end position="520"/>
    </location>
</feature>
<keyword evidence="8" id="KW-1185">Reference proteome</keyword>
<keyword evidence="1" id="KW-1003">Cell membrane</keyword>
<dbReference type="RefSeq" id="WP_076177082.1">
    <property type="nucleotide sequence ID" value="NZ_MRTP01000030.1"/>
</dbReference>
<evidence type="ECO:0000256" key="5">
    <source>
        <dbReference type="ARBA" id="ARBA00023288"/>
    </source>
</evidence>
<evidence type="ECO:0000256" key="6">
    <source>
        <dbReference type="SAM" id="SignalP"/>
    </source>
</evidence>
<reference evidence="7 8" key="1">
    <citation type="submission" date="2016-11" db="EMBL/GenBank/DDBJ databases">
        <title>Paenibacillus species isolates.</title>
        <authorList>
            <person name="Beno S.M."/>
        </authorList>
    </citation>
    <scope>NUCLEOTIDE SEQUENCE [LARGE SCALE GENOMIC DNA]</scope>
    <source>
        <strain evidence="7 8">FSL R5-0378</strain>
    </source>
</reference>
<evidence type="ECO:0000256" key="1">
    <source>
        <dbReference type="ARBA" id="ARBA00022475"/>
    </source>
</evidence>
<protein>
    <submittedName>
        <fullName evidence="7">ABC transporter substrate-binding protein</fullName>
    </submittedName>
</protein>
<keyword evidence="4" id="KW-0564">Palmitate</keyword>